<evidence type="ECO:0000313" key="3">
    <source>
        <dbReference type="EMBL" id="KAA6403935.1"/>
    </source>
</evidence>
<evidence type="ECO:0000256" key="2">
    <source>
        <dbReference type="SAM" id="Phobius"/>
    </source>
</evidence>
<sequence>MVHQKKEILATVLVIIIFFMFVVLTLLAITYVYFSYTIQKERTYVMQQLLDVPKPKLQAVIRRLLQEEDAEIQGTVDASLAMGTNQSFGLLGTGQSRDMATMNTNNNNVSNKNLKTNTNTQRSAQILMDPAQQMQNNASQMSMQTFDDVQEIKEGDQGQSMAFIKPADQKQKSSTQQQQSSTAQPQIQQTQMNQPFPGAINLFSPPVPQFIQDSQFNLQSLQSIPDKINDNDNDQISNKRQQSKVSEKDQKSTPDTKEKQSDNKKSKSSKQDQFLNPDDYMKLGKSLTTGSTSSEESLFLRQNSSQSSQKGSKLSLHPSTSTTTAISQYSEKSTKKSQNEKSSTKVPSKLSKSQKLDKGKDKKKGKSDKKGGKKKSKQKPDQIFQLEDKGNAVGINDQRKDISQDDSSSDDSDSDENNQDNQQQAPAILDFSQLPALPALTDQSVLHGASNTNTSSNASEATNARSAALQTQYIPSISTPGQDGILTPQLNQLQVQSLLSMQNIAPLQGNLSNVDPNLMMMVQQQIQQLPPIQFDPQMLQNMNMNMNMMPLQLQVPNNSLPQFQLQALQTNNINTTQPVQLDLSNLPPLPDLSIKSLPPFQGEAHISDVKPPPIPQQTIQPSLPSAQLQNQKRKNRSDGSDDYDEQSQESDDDNMDEDLVKKLSAKEQEQLADYNKIPSLVEKKDYIHMTIGIVIIFVVFMSQLILLVVFVENYSLAPSNILLSGMRPPTLSQIQFFLLRVIANYSCVKPIDHIIFPTTTNSIWQDDSHVTTDRKLLLQLANKASDYFNKLHMDTHFGTSSYTLLGDELIDQITSGRMSPSINDHLLFEQQECLLKDDECTSASADRVFQVTPPIYGVSDLVSRMRLYVMQLLESPIGKITEKMNEIRFVISAIRYDLREGMDVLTTKITDSGVSTVNISDKLMMIITIACCLIIVGDVLFNIFPYVDHMQGLSARSQKLIELLPVDENEKEIQMMPSMRTQNESNARTYS</sequence>
<feature type="compositionally biased region" description="Low complexity" evidence="1">
    <location>
        <begin position="172"/>
        <end position="189"/>
    </location>
</feature>
<reference evidence="3 4" key="1">
    <citation type="submission" date="2019-03" db="EMBL/GenBank/DDBJ databases">
        <title>Single cell metagenomics reveals metabolic interactions within the superorganism composed of flagellate Streblomastix strix and complex community of Bacteroidetes bacteria on its surface.</title>
        <authorList>
            <person name="Treitli S.C."/>
            <person name="Kolisko M."/>
            <person name="Husnik F."/>
            <person name="Keeling P."/>
            <person name="Hampl V."/>
        </authorList>
    </citation>
    <scope>NUCLEOTIDE SEQUENCE [LARGE SCALE GENOMIC DNA]</scope>
    <source>
        <strain evidence="3">ST1C</strain>
    </source>
</reference>
<dbReference type="PANTHER" id="PTHR31600:SF2">
    <property type="entry name" value="GAMETE ENRICHED GENE 10 PROTEIN-RELATED"/>
    <property type="match status" value="1"/>
</dbReference>
<gene>
    <name evidence="3" type="ORF">EZS28_000548</name>
</gene>
<evidence type="ECO:0000313" key="4">
    <source>
        <dbReference type="Proteomes" id="UP000324800"/>
    </source>
</evidence>
<dbReference type="Proteomes" id="UP000324800">
    <property type="component" value="Unassembled WGS sequence"/>
</dbReference>
<feature type="compositionally biased region" description="Basic and acidic residues" evidence="1">
    <location>
        <begin position="332"/>
        <end position="343"/>
    </location>
</feature>
<feature type="transmembrane region" description="Helical" evidence="2">
    <location>
        <begin position="923"/>
        <end position="944"/>
    </location>
</feature>
<keyword evidence="2" id="KW-1133">Transmembrane helix</keyword>
<feature type="region of interest" description="Disordered" evidence="1">
    <location>
        <begin position="224"/>
        <end position="422"/>
    </location>
</feature>
<feature type="compositionally biased region" description="Basic and acidic residues" evidence="1">
    <location>
        <begin position="245"/>
        <end position="265"/>
    </location>
</feature>
<dbReference type="AlphaFoldDB" id="A0A5J4XBN3"/>
<evidence type="ECO:0000256" key="1">
    <source>
        <dbReference type="SAM" id="MobiDB-lite"/>
    </source>
</evidence>
<feature type="region of interest" description="Disordered" evidence="1">
    <location>
        <begin position="594"/>
        <end position="656"/>
    </location>
</feature>
<keyword evidence="2" id="KW-0472">Membrane</keyword>
<comment type="caution">
    <text evidence="3">The sequence shown here is derived from an EMBL/GenBank/DDBJ whole genome shotgun (WGS) entry which is preliminary data.</text>
</comment>
<feature type="compositionally biased region" description="Acidic residues" evidence="1">
    <location>
        <begin position="640"/>
        <end position="656"/>
    </location>
</feature>
<dbReference type="InterPro" id="IPR052994">
    <property type="entry name" value="Tiny_macrocysts_regulators"/>
</dbReference>
<accession>A0A5J4XBN3</accession>
<feature type="transmembrane region" description="Helical" evidence="2">
    <location>
        <begin position="12"/>
        <end position="34"/>
    </location>
</feature>
<feature type="transmembrane region" description="Helical" evidence="2">
    <location>
        <begin position="686"/>
        <end position="711"/>
    </location>
</feature>
<feature type="compositionally biased region" description="Basic residues" evidence="1">
    <location>
        <begin position="361"/>
        <end position="377"/>
    </location>
</feature>
<proteinExistence type="predicted"/>
<name>A0A5J4XBN3_9EUKA</name>
<organism evidence="3 4">
    <name type="scientific">Streblomastix strix</name>
    <dbReference type="NCBI Taxonomy" id="222440"/>
    <lineage>
        <taxon>Eukaryota</taxon>
        <taxon>Metamonada</taxon>
        <taxon>Preaxostyla</taxon>
        <taxon>Oxymonadida</taxon>
        <taxon>Streblomastigidae</taxon>
        <taxon>Streblomastix</taxon>
    </lineage>
</organism>
<dbReference type="EMBL" id="SNRW01000045">
    <property type="protein sequence ID" value="KAA6403935.1"/>
    <property type="molecule type" value="Genomic_DNA"/>
</dbReference>
<feature type="compositionally biased region" description="Low complexity" evidence="1">
    <location>
        <begin position="304"/>
        <end position="316"/>
    </location>
</feature>
<feature type="compositionally biased region" description="Acidic residues" evidence="1">
    <location>
        <begin position="407"/>
        <end position="418"/>
    </location>
</feature>
<protein>
    <submittedName>
        <fullName evidence="3">Uncharacterized protein</fullName>
    </submittedName>
</protein>
<dbReference type="PANTHER" id="PTHR31600">
    <property type="entry name" value="TINY MACROCYSTS PROTEIN B-RELATED"/>
    <property type="match status" value="1"/>
</dbReference>
<feature type="region of interest" description="Disordered" evidence="1">
    <location>
        <begin position="166"/>
        <end position="189"/>
    </location>
</feature>
<keyword evidence="2" id="KW-0812">Transmembrane</keyword>
<feature type="compositionally biased region" description="Polar residues" evidence="1">
    <location>
        <begin position="234"/>
        <end position="244"/>
    </location>
</feature>
<feature type="compositionally biased region" description="Low complexity" evidence="1">
    <location>
        <begin position="283"/>
        <end position="297"/>
    </location>
</feature>
<feature type="compositionally biased region" description="Polar residues" evidence="1">
    <location>
        <begin position="317"/>
        <end position="331"/>
    </location>
</feature>